<feature type="region of interest" description="Disordered" evidence="1">
    <location>
        <begin position="771"/>
        <end position="825"/>
    </location>
</feature>
<feature type="compositionally biased region" description="Basic and acidic residues" evidence="1">
    <location>
        <begin position="1114"/>
        <end position="1147"/>
    </location>
</feature>
<feature type="region of interest" description="Disordered" evidence="1">
    <location>
        <begin position="992"/>
        <end position="1173"/>
    </location>
</feature>
<feature type="compositionally biased region" description="Polar residues" evidence="1">
    <location>
        <begin position="1148"/>
        <end position="1170"/>
    </location>
</feature>
<feature type="compositionally biased region" description="Basic and acidic residues" evidence="1">
    <location>
        <begin position="800"/>
        <end position="809"/>
    </location>
</feature>
<sequence length="1253" mass="136220">MYQQDNSKEVDRTATVMTCLRRVFLFLLLSLFVSLALTDISQLTETKRRCSQPTLRAVEERVGKVYVCNADQTGWTGYSSCYDQCDAASDGGIVCNLNDSLQGCWLATGDVGPGNDANHDNLLIDEKEFVGDCAEMADGLFLTQGDYTMCKDGKKVSVTQACQQLKPCVVKAKDWTMVCQDNVNPVLGLFCAVLDLKDAAASDSSSPVRALVSSVLNNNLPETQNQPAIVGLLIRTQTVLQLQIQAIPQSPQYMHSFSKTNARHFHPQKSPGALGAFDLVHNSVGPGASERRKDSVRDQHHLPSGLAGQDRLRFSDGGILIRRRKRRGKGKSRTERDLASVAQLKGAGDVGRGRYWVWKEQGTPKLPSDGDAKATKTYNLTKKGRQDENPAGSPSPGDATPKDSASKTGKEALMEKLTVDSMVHSPLSSSKDVQRPDEKSESKVVNQKNQLAGAATKLNLHVSSSTKSPGLLGEKENIASNAVLSEKKASQSNEYNLAVPLDLNDQIPFGGKNRSETLKDKVGTQPDQDLARTKSRNKSNINPTPPEVFMTTVVQKISSLFDPDRGQKPDPKNNKKELGSSATAPIIDHGHDDQRLQMGQQFGSLMSFLHHLTNVAGADLPRFHAVQSKPNGIRSGLDPKQKDEQRNPPHALLKNPPTKGDKGVDVHFRMVVAKKHPTNHIDRGVEMGIVSLTAGSASPKGPGAKGQLGHVKGNGDMDGKVWRDPQQKMLAAELRRIVEIHEKQKSRQGLPLARKGSLTVFHRLISMPGVGHAHQTDLHQHSPNVPTRPDERLNPLTNSAKEDKQKESRVNMQPSGDKRRNGDTIKKVTHLTKSDFLSFPKFAGLPGNSSSPWRLTAGRKAVLASSSAKSFLLAMEDKKKGDSGRAVDEKQDAHAVPAARVKLTNKPMTHVVVLPKVEDRPNDHITENTNVPRLGEAGNSIHLSIRKRPGIPVEMATSEKGKPSGVSMTPSTNRNTNVVSLKDKDDIIFTDKKELGDRRSQKDTDAGPAKVEPVPDKKIDSPTNDKNITRQTETSGKGVSANNTNTPPDHKPTSGRIPTVGILESLLSGAEERKHSESNTPDQTNEQPSAKSQGQVDTKAQKATRNDFTAQKQGPEDQSIKEQKTHESTSQEKPKLLDQHPKTERMQHSGNPWGNVNVANVPGSQVSALPQDNVDAVEAFNHQGSANTLDIKDAAKSSDNQAAANPETTTDSAPPVAKEESSPLPTKEDSSIQDGSPKKILPFRTVLPLFPPK</sequence>
<feature type="compositionally biased region" description="Basic and acidic residues" evidence="1">
    <location>
        <begin position="513"/>
        <end position="522"/>
    </location>
</feature>
<feature type="compositionally biased region" description="Basic and acidic residues" evidence="1">
    <location>
        <begin position="992"/>
        <end position="1005"/>
    </location>
</feature>
<feature type="compositionally biased region" description="Basic and acidic residues" evidence="1">
    <location>
        <begin position="816"/>
        <end position="825"/>
    </location>
</feature>
<feature type="compositionally biased region" description="Polar residues" evidence="1">
    <location>
        <begin position="1078"/>
        <end position="1112"/>
    </location>
</feature>
<feature type="region of interest" description="Disordered" evidence="1">
    <location>
        <begin position="505"/>
        <end position="546"/>
    </location>
</feature>
<feature type="compositionally biased region" description="Basic residues" evidence="1">
    <location>
        <begin position="321"/>
        <end position="331"/>
    </location>
</feature>
<feature type="compositionally biased region" description="Basic and acidic residues" evidence="1">
    <location>
        <begin position="637"/>
        <end position="647"/>
    </location>
</feature>
<feature type="region of interest" description="Disordered" evidence="1">
    <location>
        <begin position="560"/>
        <end position="588"/>
    </location>
</feature>
<proteinExistence type="predicted"/>
<dbReference type="AlphaFoldDB" id="A0AAN9GLK3"/>
<reference evidence="2 3" key="1">
    <citation type="submission" date="2024-02" db="EMBL/GenBank/DDBJ databases">
        <title>Chromosome-scale genome assembly of the rough periwinkle Littorina saxatilis.</title>
        <authorList>
            <person name="De Jode A."/>
            <person name="Faria R."/>
            <person name="Formenti G."/>
            <person name="Sims Y."/>
            <person name="Smith T.P."/>
            <person name="Tracey A."/>
            <person name="Wood J.M.D."/>
            <person name="Zagrodzka Z.B."/>
            <person name="Johannesson K."/>
            <person name="Butlin R.K."/>
            <person name="Leder E.H."/>
        </authorList>
    </citation>
    <scope>NUCLEOTIDE SEQUENCE [LARGE SCALE GENOMIC DNA]</scope>
    <source>
        <strain evidence="2">Snail1</strain>
        <tissue evidence="2">Muscle</tissue>
    </source>
</reference>
<evidence type="ECO:0000313" key="3">
    <source>
        <dbReference type="Proteomes" id="UP001374579"/>
    </source>
</evidence>
<evidence type="ECO:0000313" key="2">
    <source>
        <dbReference type="EMBL" id="KAK7112639.1"/>
    </source>
</evidence>
<feature type="region of interest" description="Disordered" evidence="1">
    <location>
        <begin position="361"/>
        <end position="446"/>
    </location>
</feature>
<feature type="compositionally biased region" description="Polar residues" evidence="1">
    <location>
        <begin position="1021"/>
        <end position="1047"/>
    </location>
</feature>
<feature type="region of interest" description="Disordered" evidence="1">
    <location>
        <begin position="956"/>
        <end position="979"/>
    </location>
</feature>
<feature type="compositionally biased region" description="Basic and acidic residues" evidence="1">
    <location>
        <begin position="289"/>
        <end position="301"/>
    </location>
</feature>
<feature type="compositionally biased region" description="Basic and acidic residues" evidence="1">
    <location>
        <begin position="1217"/>
        <end position="1230"/>
    </location>
</feature>
<feature type="region of interest" description="Disordered" evidence="1">
    <location>
        <begin position="626"/>
        <end position="663"/>
    </location>
</feature>
<dbReference type="Proteomes" id="UP001374579">
    <property type="component" value="Unassembled WGS sequence"/>
</dbReference>
<comment type="caution">
    <text evidence="2">The sequence shown here is derived from an EMBL/GenBank/DDBJ whole genome shotgun (WGS) entry which is preliminary data.</text>
</comment>
<dbReference type="EMBL" id="JBAMIC010000002">
    <property type="protein sequence ID" value="KAK7112639.1"/>
    <property type="molecule type" value="Genomic_DNA"/>
</dbReference>
<name>A0AAN9GLK3_9CAEN</name>
<feature type="compositionally biased region" description="Basic and acidic residues" evidence="1">
    <location>
        <begin position="400"/>
        <end position="418"/>
    </location>
</feature>
<feature type="region of interest" description="Disordered" evidence="1">
    <location>
        <begin position="1188"/>
        <end position="1253"/>
    </location>
</feature>
<feature type="compositionally biased region" description="Polar residues" evidence="1">
    <location>
        <begin position="1197"/>
        <end position="1212"/>
    </location>
</feature>
<protein>
    <submittedName>
        <fullName evidence="2">Uncharacterized protein</fullName>
    </submittedName>
</protein>
<evidence type="ECO:0000256" key="1">
    <source>
        <dbReference type="SAM" id="MobiDB-lite"/>
    </source>
</evidence>
<accession>A0AAN9GLK3</accession>
<feature type="compositionally biased region" description="Basic and acidic residues" evidence="1">
    <location>
        <begin position="562"/>
        <end position="578"/>
    </location>
</feature>
<feature type="region of interest" description="Disordered" evidence="1">
    <location>
        <begin position="281"/>
        <end position="340"/>
    </location>
</feature>
<keyword evidence="3" id="KW-1185">Reference proteome</keyword>
<gene>
    <name evidence="2" type="ORF">V1264_012067</name>
</gene>
<organism evidence="2 3">
    <name type="scientific">Littorina saxatilis</name>
    <dbReference type="NCBI Taxonomy" id="31220"/>
    <lineage>
        <taxon>Eukaryota</taxon>
        <taxon>Metazoa</taxon>
        <taxon>Spiralia</taxon>
        <taxon>Lophotrochozoa</taxon>
        <taxon>Mollusca</taxon>
        <taxon>Gastropoda</taxon>
        <taxon>Caenogastropoda</taxon>
        <taxon>Littorinimorpha</taxon>
        <taxon>Littorinoidea</taxon>
        <taxon>Littorinidae</taxon>
        <taxon>Littorina</taxon>
    </lineage>
</organism>
<feature type="compositionally biased region" description="Polar residues" evidence="1">
    <location>
        <begin position="966"/>
        <end position="979"/>
    </location>
</feature>
<feature type="compositionally biased region" description="Basic and acidic residues" evidence="1">
    <location>
        <begin position="432"/>
        <end position="442"/>
    </location>
</feature>